<protein>
    <submittedName>
        <fullName evidence="1">Uncharacterized protein</fullName>
    </submittedName>
</protein>
<dbReference type="Proteomes" id="UP001352852">
    <property type="component" value="Unassembled WGS sequence"/>
</dbReference>
<gene>
    <name evidence="1" type="ORF">CHARACLAT_012467</name>
</gene>
<sequence>MAPRPLPNHLSVTPPMFFGTSTSPLILIFLSALFPQSVSVTFGACRLPTVLRLLSNVSPARLCPLLYLEFPFALDPNLSLALLHLSRGIHQPAISLPARHTLQPAKGTSEAYYSKGTLIRALG</sequence>
<evidence type="ECO:0000313" key="1">
    <source>
        <dbReference type="EMBL" id="MED6280605.1"/>
    </source>
</evidence>
<proteinExistence type="predicted"/>
<reference evidence="1 2" key="1">
    <citation type="submission" date="2021-06" db="EMBL/GenBank/DDBJ databases">
        <authorList>
            <person name="Palmer J.M."/>
        </authorList>
    </citation>
    <scope>NUCLEOTIDE SEQUENCE [LARGE SCALE GENOMIC DNA]</scope>
    <source>
        <strain evidence="1 2">CL_MEX2019</strain>
        <tissue evidence="1">Muscle</tissue>
    </source>
</reference>
<comment type="caution">
    <text evidence="1">The sequence shown here is derived from an EMBL/GenBank/DDBJ whole genome shotgun (WGS) entry which is preliminary data.</text>
</comment>
<name>A0ABU7E394_9TELE</name>
<accession>A0ABU7E394</accession>
<dbReference type="EMBL" id="JAHUTJ010041850">
    <property type="protein sequence ID" value="MED6280605.1"/>
    <property type="molecule type" value="Genomic_DNA"/>
</dbReference>
<evidence type="ECO:0000313" key="2">
    <source>
        <dbReference type="Proteomes" id="UP001352852"/>
    </source>
</evidence>
<keyword evidence="2" id="KW-1185">Reference proteome</keyword>
<organism evidence="1 2">
    <name type="scientific">Characodon lateralis</name>
    <dbReference type="NCBI Taxonomy" id="208331"/>
    <lineage>
        <taxon>Eukaryota</taxon>
        <taxon>Metazoa</taxon>
        <taxon>Chordata</taxon>
        <taxon>Craniata</taxon>
        <taxon>Vertebrata</taxon>
        <taxon>Euteleostomi</taxon>
        <taxon>Actinopterygii</taxon>
        <taxon>Neopterygii</taxon>
        <taxon>Teleostei</taxon>
        <taxon>Neoteleostei</taxon>
        <taxon>Acanthomorphata</taxon>
        <taxon>Ovalentaria</taxon>
        <taxon>Atherinomorphae</taxon>
        <taxon>Cyprinodontiformes</taxon>
        <taxon>Goodeidae</taxon>
        <taxon>Characodon</taxon>
    </lineage>
</organism>